<evidence type="ECO:0000259" key="6">
    <source>
        <dbReference type="PROSITE" id="PS51387"/>
    </source>
</evidence>
<dbReference type="GO" id="GO:0071949">
    <property type="term" value="F:FAD binding"/>
    <property type="evidence" value="ECO:0007669"/>
    <property type="project" value="InterPro"/>
</dbReference>
<dbReference type="PANTHER" id="PTHR32448">
    <property type="entry name" value="OS08G0158400 PROTEIN"/>
    <property type="match status" value="1"/>
</dbReference>
<dbReference type="InterPro" id="IPR006094">
    <property type="entry name" value="Oxid_FAD_bind_N"/>
</dbReference>
<dbReference type="InterPro" id="IPR016169">
    <property type="entry name" value="FAD-bd_PCMH_sub2"/>
</dbReference>
<organism evidence="7 8">
    <name type="scientific">Setaria viridis</name>
    <name type="common">Green bristlegrass</name>
    <name type="synonym">Setaria italica subsp. viridis</name>
    <dbReference type="NCBI Taxonomy" id="4556"/>
    <lineage>
        <taxon>Eukaryota</taxon>
        <taxon>Viridiplantae</taxon>
        <taxon>Streptophyta</taxon>
        <taxon>Embryophyta</taxon>
        <taxon>Tracheophyta</taxon>
        <taxon>Spermatophyta</taxon>
        <taxon>Magnoliopsida</taxon>
        <taxon>Liliopsida</taxon>
        <taxon>Poales</taxon>
        <taxon>Poaceae</taxon>
        <taxon>PACMAD clade</taxon>
        <taxon>Panicoideae</taxon>
        <taxon>Panicodae</taxon>
        <taxon>Paniceae</taxon>
        <taxon>Cenchrinae</taxon>
        <taxon>Setaria</taxon>
    </lineage>
</organism>
<dbReference type="AlphaFoldDB" id="A0A4U6U4K6"/>
<keyword evidence="2" id="KW-0285">Flavoprotein</keyword>
<gene>
    <name evidence="7" type="ORF">SEVIR_6G128300v2</name>
</gene>
<feature type="domain" description="FAD-binding PCMH-type" evidence="6">
    <location>
        <begin position="1"/>
        <end position="149"/>
    </location>
</feature>
<keyword evidence="4" id="KW-0274">FAD</keyword>
<dbReference type="Gene3D" id="3.30.465.10">
    <property type="match status" value="2"/>
</dbReference>
<evidence type="ECO:0000313" key="7">
    <source>
        <dbReference type="EMBL" id="TKW09852.1"/>
    </source>
</evidence>
<dbReference type="Pfam" id="PF01565">
    <property type="entry name" value="FAD_binding_4"/>
    <property type="match status" value="1"/>
</dbReference>
<dbReference type="InterPro" id="IPR016166">
    <property type="entry name" value="FAD-bd_PCMH"/>
</dbReference>
<keyword evidence="8" id="KW-1185">Reference proteome</keyword>
<reference evidence="7" key="1">
    <citation type="submission" date="2019-03" db="EMBL/GenBank/DDBJ databases">
        <title>WGS assembly of Setaria viridis.</title>
        <authorList>
            <person name="Huang P."/>
            <person name="Jenkins J."/>
            <person name="Grimwood J."/>
            <person name="Barry K."/>
            <person name="Healey A."/>
            <person name="Mamidi S."/>
            <person name="Sreedasyam A."/>
            <person name="Shu S."/>
            <person name="Feldman M."/>
            <person name="Wu J."/>
            <person name="Yu Y."/>
            <person name="Chen C."/>
            <person name="Johnson J."/>
            <person name="Rokhsar D."/>
            <person name="Baxter I."/>
            <person name="Schmutz J."/>
            <person name="Brutnell T."/>
            <person name="Kellogg E."/>
        </authorList>
    </citation>
    <scope>NUCLEOTIDE SEQUENCE [LARGE SCALE GENOMIC DNA]</scope>
</reference>
<evidence type="ECO:0000256" key="5">
    <source>
        <dbReference type="ARBA" id="ARBA00023180"/>
    </source>
</evidence>
<evidence type="ECO:0000313" key="8">
    <source>
        <dbReference type="Proteomes" id="UP000298652"/>
    </source>
</evidence>
<evidence type="ECO:0000256" key="1">
    <source>
        <dbReference type="ARBA" id="ARBA00005466"/>
    </source>
</evidence>
<dbReference type="InterPro" id="IPR036318">
    <property type="entry name" value="FAD-bd_PCMH-like_sf"/>
</dbReference>
<dbReference type="PROSITE" id="PS51387">
    <property type="entry name" value="FAD_PCMH"/>
    <property type="match status" value="1"/>
</dbReference>
<protein>
    <recommendedName>
        <fullName evidence="6">FAD-binding PCMH-type domain-containing protein</fullName>
    </recommendedName>
</protein>
<proteinExistence type="inferred from homology"/>
<dbReference type="Proteomes" id="UP000298652">
    <property type="component" value="Chromosome 6"/>
</dbReference>
<accession>A0A4U6U4K6</accession>
<name>A0A4U6U4K6_SETVI</name>
<dbReference type="Gene3D" id="3.40.462.20">
    <property type="match status" value="1"/>
</dbReference>
<evidence type="ECO:0000256" key="2">
    <source>
        <dbReference type="ARBA" id="ARBA00022630"/>
    </source>
</evidence>
<dbReference type="GO" id="GO:0016491">
    <property type="term" value="F:oxidoreductase activity"/>
    <property type="evidence" value="ECO:0007669"/>
    <property type="project" value="InterPro"/>
</dbReference>
<dbReference type="Gramene" id="TKW09852">
    <property type="protein sequence ID" value="TKW09852"/>
    <property type="gene ID" value="SEVIR_6G128300v2"/>
</dbReference>
<keyword evidence="3" id="KW-0732">Signal</keyword>
<dbReference type="SUPFAM" id="SSF56176">
    <property type="entry name" value="FAD-binding/transporter-associated domain-like"/>
    <property type="match status" value="1"/>
</dbReference>
<comment type="similarity">
    <text evidence="1">Belongs to the oxygen-dependent FAD-linked oxidoreductase family.</text>
</comment>
<dbReference type="InterPro" id="IPR012951">
    <property type="entry name" value="BBE"/>
</dbReference>
<dbReference type="OMA" id="YGVTWEA"/>
<evidence type="ECO:0000256" key="3">
    <source>
        <dbReference type="ARBA" id="ARBA00022729"/>
    </source>
</evidence>
<dbReference type="EMBL" id="CM016557">
    <property type="protein sequence ID" value="TKW09852.1"/>
    <property type="molecule type" value="Genomic_DNA"/>
</dbReference>
<keyword evidence="5" id="KW-0325">Glycoprotein</keyword>
<sequence>MAIRVHSGGHSYEGQSYTVDGAVLEDGAPFVVIDLMSLNRVRVDAASATTWVECGATLSKVYYAGAASSVSSSSMANGSSSSLAFTAGLCSTVSVGGHISGSGFGLLLRKFMLTVDNKNVLDAEGRVLDQGAMGKDLIPVPGTVMVFTLKREGSVDAIARLVHWWPSVGPALPDEFYLSIFLMMGGSLQEDDNVTVFPELDLVEMELSEMSWVESAMQFARLSSVEELTSRVSKMKYYGTNKSDYVKQPIQRDALAEILRYLSTGPVGYNVQYGITWEAGKDDGEAGMTWLRTLYEYMALHVSYDPRATYVNYIDLDLSMEVAPATTTNASVLAVGRARNFDRLVQAKTHIDPANVFNNAQSIPPLERHD</sequence>
<dbReference type="Pfam" id="PF08031">
    <property type="entry name" value="BBE"/>
    <property type="match status" value="1"/>
</dbReference>
<evidence type="ECO:0000256" key="4">
    <source>
        <dbReference type="ARBA" id="ARBA00022827"/>
    </source>
</evidence>